<sequence length="150" mass="16724">WVTTFVPDTAGLWTFVVEAWSDPFGTWEHAVEVKIDAGQGAEDLANDLEEGARLFERLARQVAKGERPPVLAVAASLRDTTLDVAHRVAPALEDASVRALIRDFPVREFVTRSPTYKIWVDRPRALYGSWYEFFPRSIDAELAGDPLAPA</sequence>
<dbReference type="RefSeq" id="WP_120546008.1">
    <property type="nucleotide sequence ID" value="NZ_RAVZ01000812.1"/>
</dbReference>
<dbReference type="EMBL" id="RAVZ01000812">
    <property type="protein sequence ID" value="RKG63831.1"/>
    <property type="molecule type" value="Genomic_DNA"/>
</dbReference>
<dbReference type="GO" id="GO:0004553">
    <property type="term" value="F:hydrolase activity, hydrolyzing O-glycosyl compounds"/>
    <property type="evidence" value="ECO:0007669"/>
    <property type="project" value="InterPro"/>
</dbReference>
<feature type="non-terminal residue" evidence="2">
    <location>
        <position position="1"/>
    </location>
</feature>
<protein>
    <submittedName>
        <fullName evidence="2">DUF3416 domain-containing protein</fullName>
    </submittedName>
</protein>
<dbReference type="InterPro" id="IPR021828">
    <property type="entry name" value="GlgE_dom_N/S"/>
</dbReference>
<gene>
    <name evidence="2" type="ORF">D7V88_42275</name>
</gene>
<accession>A0A3A8HCW9</accession>
<reference evidence="3" key="1">
    <citation type="submission" date="2018-09" db="EMBL/GenBank/DDBJ databases">
        <authorList>
            <person name="Livingstone P.G."/>
            <person name="Whitworth D.E."/>
        </authorList>
    </citation>
    <scope>NUCLEOTIDE SEQUENCE [LARGE SCALE GENOMIC DNA]</scope>
    <source>
        <strain evidence="3">CA054A</strain>
    </source>
</reference>
<keyword evidence="3" id="KW-1185">Reference proteome</keyword>
<dbReference type="Pfam" id="PF11896">
    <property type="entry name" value="GlgE_dom_N_S"/>
    <property type="match status" value="1"/>
</dbReference>
<comment type="caution">
    <text evidence="2">The sequence shown here is derived from an EMBL/GenBank/DDBJ whole genome shotgun (WGS) entry which is preliminary data.</text>
</comment>
<name>A0A3A8HCW9_9BACT</name>
<dbReference type="Gene3D" id="1.20.58.80">
    <property type="entry name" value="Phosphotransferase system, lactose/cellobiose-type IIA subunit"/>
    <property type="match status" value="1"/>
</dbReference>
<evidence type="ECO:0000259" key="1">
    <source>
        <dbReference type="Pfam" id="PF11896"/>
    </source>
</evidence>
<feature type="domain" description="Alpha-1,4-glucan:maltose-1-phosphate maltosyltransferase" evidence="1">
    <location>
        <begin position="1"/>
        <end position="122"/>
    </location>
</feature>
<evidence type="ECO:0000313" key="3">
    <source>
        <dbReference type="Proteomes" id="UP000268094"/>
    </source>
</evidence>
<dbReference type="OrthoDB" id="9805159at2"/>
<feature type="non-terminal residue" evidence="2">
    <location>
        <position position="150"/>
    </location>
</feature>
<organism evidence="2 3">
    <name type="scientific">Corallococcus terminator</name>
    <dbReference type="NCBI Taxonomy" id="2316733"/>
    <lineage>
        <taxon>Bacteria</taxon>
        <taxon>Pseudomonadati</taxon>
        <taxon>Myxococcota</taxon>
        <taxon>Myxococcia</taxon>
        <taxon>Myxococcales</taxon>
        <taxon>Cystobacterineae</taxon>
        <taxon>Myxococcaceae</taxon>
        <taxon>Corallococcus</taxon>
    </lineage>
</organism>
<evidence type="ECO:0000313" key="2">
    <source>
        <dbReference type="EMBL" id="RKG63831.1"/>
    </source>
</evidence>
<dbReference type="AlphaFoldDB" id="A0A3A8HCW9"/>
<proteinExistence type="predicted"/>
<dbReference type="Proteomes" id="UP000268094">
    <property type="component" value="Unassembled WGS sequence"/>
</dbReference>